<feature type="domain" description="SnoaL-like" evidence="1">
    <location>
        <begin position="11"/>
        <end position="109"/>
    </location>
</feature>
<comment type="caution">
    <text evidence="2">The sequence shown here is derived from an EMBL/GenBank/DDBJ whole genome shotgun (WGS) entry which is preliminary data.</text>
</comment>
<organism evidence="2 3">
    <name type="scientific">Mycobacterium [tuberculosis] TKK-01-0051</name>
    <dbReference type="NCBI Taxonomy" id="1324261"/>
    <lineage>
        <taxon>Bacteria</taxon>
        <taxon>Bacillati</taxon>
        <taxon>Actinomycetota</taxon>
        <taxon>Actinomycetes</taxon>
        <taxon>Mycobacteriales</taxon>
        <taxon>Mycobacteriaceae</taxon>
        <taxon>Mycobacterium</taxon>
        <taxon>Mycobacterium avium complex (MAC)</taxon>
    </lineage>
</organism>
<dbReference type="InterPro" id="IPR037401">
    <property type="entry name" value="SnoaL-like"/>
</dbReference>
<dbReference type="HOGENOM" id="CLU_1863095_0_0_11"/>
<dbReference type="Gene3D" id="3.10.450.50">
    <property type="match status" value="1"/>
</dbReference>
<gene>
    <name evidence="2" type="ORF">K875_02240</name>
</gene>
<dbReference type="PATRIC" id="fig|1324261.3.peg.2259"/>
<name>A0A051U2X1_9MYCO</name>
<protein>
    <recommendedName>
        <fullName evidence="1">SnoaL-like domain-containing protein</fullName>
    </recommendedName>
</protein>
<dbReference type="RefSeq" id="WP_044485076.1">
    <property type="nucleotide sequence ID" value="NZ_KK328284.1"/>
</dbReference>
<dbReference type="EMBL" id="JLXW01000006">
    <property type="protein sequence ID" value="KBZ63534.1"/>
    <property type="molecule type" value="Genomic_DNA"/>
</dbReference>
<proteinExistence type="predicted"/>
<keyword evidence="3" id="KW-1185">Reference proteome</keyword>
<dbReference type="Pfam" id="PF12680">
    <property type="entry name" value="SnoaL_2"/>
    <property type="match status" value="1"/>
</dbReference>
<evidence type="ECO:0000313" key="3">
    <source>
        <dbReference type="Proteomes" id="UP000025947"/>
    </source>
</evidence>
<dbReference type="AlphaFoldDB" id="A0A051U2X1"/>
<dbReference type="InterPro" id="IPR032710">
    <property type="entry name" value="NTF2-like_dom_sf"/>
</dbReference>
<dbReference type="Proteomes" id="UP000025947">
    <property type="component" value="Unassembled WGS sequence"/>
</dbReference>
<evidence type="ECO:0000259" key="1">
    <source>
        <dbReference type="Pfam" id="PF12680"/>
    </source>
</evidence>
<sequence length="118" mass="13001">MNALELAQRWTALWNGEFDIAESLLAAEFRIHFGDNVAGAAGDAVRKPADMTAYIRNVHRQRPGTIFDMDMPIVADSDRFAMRWSARGVDGQISGIDVAHLSDGQIAEVWSVAGSRRI</sequence>
<dbReference type="SUPFAM" id="SSF54427">
    <property type="entry name" value="NTF2-like"/>
    <property type="match status" value="1"/>
</dbReference>
<reference evidence="2 3" key="1">
    <citation type="submission" date="2014-04" db="EMBL/GenBank/DDBJ databases">
        <title>The Genome Sequence of Mycobacterium tuberculosis TKK-01-0051.</title>
        <authorList>
            <consortium name="The Broad Institute Genomics Platform"/>
            <consortium name="The Broad Institute Genome Sequencing Center for Infectious Disease"/>
            <person name="Earl A.M."/>
            <person name="Cohen K."/>
            <person name="Pym A."/>
            <person name="Bishai W."/>
            <person name="Maharaj K."/>
            <person name="Desjardins C."/>
            <person name="Abeel T."/>
            <person name="Young S."/>
            <person name="Zeng Q."/>
            <person name="Gargeya S."/>
            <person name="Abouelleil A."/>
            <person name="Alvarado L."/>
            <person name="Chapman S.B."/>
            <person name="Gainer-Dewar J."/>
            <person name="Goldberg J."/>
            <person name="Griggs A."/>
            <person name="Gujja S."/>
            <person name="Hansen M."/>
            <person name="Howarth C."/>
            <person name="Imamovic A."/>
            <person name="Larimer J."/>
            <person name="Murphy C."/>
            <person name="Naylor J."/>
            <person name="Pearson M."/>
            <person name="Poon T.W."/>
            <person name="Priest M."/>
            <person name="Roberts A."/>
            <person name="Saif S."/>
            <person name="Shea T."/>
            <person name="Sykes S."/>
            <person name="Wortman J."/>
            <person name="Nusbaum C."/>
            <person name="Birren B."/>
        </authorList>
    </citation>
    <scope>NUCLEOTIDE SEQUENCE [LARGE SCALE GENOMIC DNA]</scope>
    <source>
        <strain evidence="2 3">TKK-01-0051</strain>
    </source>
</reference>
<evidence type="ECO:0000313" key="2">
    <source>
        <dbReference type="EMBL" id="KBZ63534.1"/>
    </source>
</evidence>
<accession>A0A051U2X1</accession>